<reference evidence="2" key="1">
    <citation type="submission" date="2023-10" db="EMBL/GenBank/DDBJ databases">
        <authorList>
            <person name="Chen Y."/>
            <person name="Shah S."/>
            <person name="Dougan E. K."/>
            <person name="Thang M."/>
            <person name="Chan C."/>
        </authorList>
    </citation>
    <scope>NUCLEOTIDE SEQUENCE [LARGE SCALE GENOMIC DNA]</scope>
</reference>
<gene>
    <name evidence="2" type="ORF">PCOR1329_LOCUS15777</name>
</gene>
<evidence type="ECO:0000313" key="2">
    <source>
        <dbReference type="EMBL" id="CAK0811016.1"/>
    </source>
</evidence>
<accession>A0ABN9QXC8</accession>
<feature type="compositionally biased region" description="Low complexity" evidence="1">
    <location>
        <begin position="44"/>
        <end position="55"/>
    </location>
</feature>
<keyword evidence="3" id="KW-1185">Reference proteome</keyword>
<dbReference type="EMBL" id="CAUYUJ010004798">
    <property type="protein sequence ID" value="CAK0811016.1"/>
    <property type="molecule type" value="Genomic_DNA"/>
</dbReference>
<protein>
    <submittedName>
        <fullName evidence="2">Uncharacterized protein</fullName>
    </submittedName>
</protein>
<feature type="compositionally biased region" description="Basic residues" evidence="1">
    <location>
        <begin position="34"/>
        <end position="43"/>
    </location>
</feature>
<sequence>MLTRASVVHEADTQRTQSVEKNQCSTLHAEKHPTHLHSRRTPAHVHPAGAVAGAVKRAPRKASPELGVRFHARGCSSSSRRARNGTDRSSSGRPRGRHWRWAPTVSGSLGDGRRATGAPAKMAPSVGGHKGTSGPEEQPGRHPSS</sequence>
<feature type="compositionally biased region" description="Polar residues" evidence="1">
    <location>
        <begin position="14"/>
        <end position="26"/>
    </location>
</feature>
<dbReference type="Proteomes" id="UP001189429">
    <property type="component" value="Unassembled WGS sequence"/>
</dbReference>
<feature type="region of interest" description="Disordered" evidence="1">
    <location>
        <begin position="1"/>
        <end position="145"/>
    </location>
</feature>
<organism evidence="2 3">
    <name type="scientific">Prorocentrum cordatum</name>
    <dbReference type="NCBI Taxonomy" id="2364126"/>
    <lineage>
        <taxon>Eukaryota</taxon>
        <taxon>Sar</taxon>
        <taxon>Alveolata</taxon>
        <taxon>Dinophyceae</taxon>
        <taxon>Prorocentrales</taxon>
        <taxon>Prorocentraceae</taxon>
        <taxon>Prorocentrum</taxon>
    </lineage>
</organism>
<evidence type="ECO:0000256" key="1">
    <source>
        <dbReference type="SAM" id="MobiDB-lite"/>
    </source>
</evidence>
<evidence type="ECO:0000313" key="3">
    <source>
        <dbReference type="Proteomes" id="UP001189429"/>
    </source>
</evidence>
<comment type="caution">
    <text evidence="2">The sequence shown here is derived from an EMBL/GenBank/DDBJ whole genome shotgun (WGS) entry which is preliminary data.</text>
</comment>
<name>A0ABN9QXC8_9DINO</name>
<feature type="non-terminal residue" evidence="2">
    <location>
        <position position="145"/>
    </location>
</feature>
<proteinExistence type="predicted"/>